<evidence type="ECO:0000313" key="1">
    <source>
        <dbReference type="EMBL" id="CEM47285.1"/>
    </source>
</evidence>
<dbReference type="VEuPathDB" id="CryptoDB:Cvel_31011"/>
<reference evidence="1" key="1">
    <citation type="submission" date="2014-11" db="EMBL/GenBank/DDBJ databases">
        <authorList>
            <person name="Otto D Thomas"/>
            <person name="Naeem Raeece"/>
        </authorList>
    </citation>
    <scope>NUCLEOTIDE SEQUENCE</scope>
</reference>
<dbReference type="Gene3D" id="3.30.1750.10">
    <property type="entry name" value="Hemolytic lectin CEL-III, C-terminal domain"/>
    <property type="match status" value="1"/>
</dbReference>
<name>A0A0G4HSB5_9ALVE</name>
<dbReference type="EMBL" id="CDMZ01003699">
    <property type="protein sequence ID" value="CEM47285.1"/>
    <property type="molecule type" value="Genomic_DNA"/>
</dbReference>
<dbReference type="AlphaFoldDB" id="A0A0G4HSB5"/>
<accession>A0A0G4HSB5</accession>
<sequence length="177" mass="19467">MCASKWLQGRAREHAARLFQPSSGGDCKDRRVLEVDSLPRGGDLTFTYTMTVTKTSSSTTTQLQEWSAGIKRSFSFLGVEITGGYKESVTESITETVTSTETKTFTTTCKARADGRPVALWQWVVAAREATDAQSDMVETWLYQAATPNTMCGPADPPPRCPLNKCTDADCQKCLNY</sequence>
<protein>
    <submittedName>
        <fullName evidence="1">Uncharacterized protein</fullName>
    </submittedName>
</protein>
<organism evidence="1">
    <name type="scientific">Chromera velia CCMP2878</name>
    <dbReference type="NCBI Taxonomy" id="1169474"/>
    <lineage>
        <taxon>Eukaryota</taxon>
        <taxon>Sar</taxon>
        <taxon>Alveolata</taxon>
        <taxon>Colpodellida</taxon>
        <taxon>Chromeraceae</taxon>
        <taxon>Chromera</taxon>
    </lineage>
</organism>
<dbReference type="InterPro" id="IPR028988">
    <property type="entry name" value="CEL-III_C_sf"/>
</dbReference>
<gene>
    <name evidence="1" type="ORF">Cvel_31011</name>
</gene>
<proteinExistence type="predicted"/>